<sequence>PKRVIFSLTQFVSDSFNYCERWFKTFGFFSLRSRHTILLYWLDKGNNMNELDEYCDDIEINFSQPELQRLGWDDKEWMVELAVFVWLMLLIVGLSLIKN</sequence>
<keyword evidence="1" id="KW-1133">Transmembrane helix</keyword>
<organism evidence="2 3">
    <name type="scientific">Vibrio paucivorans</name>
    <dbReference type="NCBI Taxonomy" id="2829489"/>
    <lineage>
        <taxon>Bacteria</taxon>
        <taxon>Pseudomonadati</taxon>
        <taxon>Pseudomonadota</taxon>
        <taxon>Gammaproteobacteria</taxon>
        <taxon>Vibrionales</taxon>
        <taxon>Vibrionaceae</taxon>
        <taxon>Vibrio</taxon>
    </lineage>
</organism>
<comment type="caution">
    <text evidence="2">The sequence shown here is derived from an EMBL/GenBank/DDBJ whole genome shotgun (WGS) entry which is preliminary data.</text>
</comment>
<keyword evidence="3" id="KW-1185">Reference proteome</keyword>
<gene>
    <name evidence="2" type="ORF">MD483_17330</name>
</gene>
<accession>A0A9X3HT59</accession>
<dbReference type="Proteomes" id="UP001155586">
    <property type="component" value="Unassembled WGS sequence"/>
</dbReference>
<keyword evidence="1" id="KW-0472">Membrane</keyword>
<proteinExistence type="predicted"/>
<feature type="non-terminal residue" evidence="2">
    <location>
        <position position="1"/>
    </location>
</feature>
<keyword evidence="1" id="KW-0812">Transmembrane</keyword>
<name>A0A9X3HT59_9VIBR</name>
<evidence type="ECO:0000313" key="3">
    <source>
        <dbReference type="Proteomes" id="UP001155586"/>
    </source>
</evidence>
<evidence type="ECO:0000256" key="1">
    <source>
        <dbReference type="SAM" id="Phobius"/>
    </source>
</evidence>
<dbReference type="RefSeq" id="WP_265688714.1">
    <property type="nucleotide sequence ID" value="NZ_JAKRRX010000124.1"/>
</dbReference>
<evidence type="ECO:0000313" key="2">
    <source>
        <dbReference type="EMBL" id="MCW8335575.1"/>
    </source>
</evidence>
<dbReference type="EMBL" id="JAKRRX010000124">
    <property type="protein sequence ID" value="MCW8335575.1"/>
    <property type="molecule type" value="Genomic_DNA"/>
</dbReference>
<feature type="transmembrane region" description="Helical" evidence="1">
    <location>
        <begin position="77"/>
        <end position="97"/>
    </location>
</feature>
<reference evidence="2" key="1">
    <citation type="submission" date="2022-02" db="EMBL/GenBank/DDBJ databases">
        <title>Vibrio sp. nov., a new bacterium isolated from Bohai sea, China.</title>
        <authorList>
            <person name="Yuan Y."/>
        </authorList>
    </citation>
    <scope>NUCLEOTIDE SEQUENCE</scope>
    <source>
        <strain evidence="2">DBSS07</strain>
    </source>
</reference>
<dbReference type="AlphaFoldDB" id="A0A9X3HT59"/>
<protein>
    <submittedName>
        <fullName evidence="2">Uncharacterized protein</fullName>
    </submittedName>
</protein>